<dbReference type="EMBL" id="CP047394">
    <property type="protein sequence ID" value="QHE63114.1"/>
    <property type="molecule type" value="Genomic_DNA"/>
</dbReference>
<evidence type="ECO:0000313" key="1">
    <source>
        <dbReference type="EMBL" id="QHE63114.1"/>
    </source>
</evidence>
<proteinExistence type="predicted"/>
<dbReference type="AlphaFoldDB" id="A0A6I6UJI5"/>
<evidence type="ECO:0000313" key="2">
    <source>
        <dbReference type="Proteomes" id="UP000465062"/>
    </source>
</evidence>
<sequence length="135" mass="16014">MALDEETYETIDEYLESAVKVIEQMYKEHGEKVFGLLEDEDHFDDFRERTYELTEEISDEDLEFFKDSYMRNLNEKLKGEVTPIAVAKKNYFGKLEYDLKVYDSTIILHKRGRRVEWGSNTPVNAKSIINDIVMR</sequence>
<accession>A0A6I6UJI5</accession>
<dbReference type="Proteomes" id="UP000465062">
    <property type="component" value="Chromosome"/>
</dbReference>
<reference evidence="1 2" key="1">
    <citation type="submission" date="2019-06" db="EMBL/GenBank/DDBJ databases">
        <title>An operon consisting of a P-type ATPase gene and a transcriptional regular gene given the different cadmium resistance in Bacillus vietamensis 151-6 and Bacillus marisflavi 151-25.</title>
        <authorList>
            <person name="Yu X."/>
        </authorList>
    </citation>
    <scope>NUCLEOTIDE SEQUENCE [LARGE SCALE GENOMIC DNA]</scope>
    <source>
        <strain evidence="1 2">151-6</strain>
    </source>
</reference>
<dbReference type="RefSeq" id="WP_159362826.1">
    <property type="nucleotide sequence ID" value="NZ_CP047394.1"/>
</dbReference>
<dbReference type="KEGG" id="bvq:FHE72_20460"/>
<gene>
    <name evidence="1" type="ORF">FHE72_20460</name>
</gene>
<organism evidence="1 2">
    <name type="scientific">Rossellomorea vietnamensis</name>
    <dbReference type="NCBI Taxonomy" id="218284"/>
    <lineage>
        <taxon>Bacteria</taxon>
        <taxon>Bacillati</taxon>
        <taxon>Bacillota</taxon>
        <taxon>Bacilli</taxon>
        <taxon>Bacillales</taxon>
        <taxon>Bacillaceae</taxon>
        <taxon>Rossellomorea</taxon>
    </lineage>
</organism>
<name>A0A6I6UJI5_9BACI</name>
<protein>
    <submittedName>
        <fullName evidence="1">Uncharacterized protein</fullName>
    </submittedName>
</protein>